<dbReference type="InterPro" id="IPR032305">
    <property type="entry name" value="GTP-bd_M"/>
</dbReference>
<dbReference type="Gene3D" id="6.10.250.2860">
    <property type="match status" value="1"/>
</dbReference>
<feature type="binding site" evidence="8">
    <location>
        <position position="276"/>
    </location>
    <ligand>
        <name>Mg(2+)</name>
        <dbReference type="ChEBI" id="CHEBI:18420"/>
    </ligand>
</feature>
<feature type="binding site" evidence="7">
    <location>
        <begin position="274"/>
        <end position="278"/>
    </location>
    <ligand>
        <name>GTP</name>
        <dbReference type="ChEBI" id="CHEBI:37565"/>
    </ligand>
</feature>
<comment type="cofactor">
    <cofactor evidence="8">
        <name>Mg(2+)</name>
        <dbReference type="ChEBI" id="CHEBI:18420"/>
    </cofactor>
</comment>
<evidence type="ECO:0000313" key="12">
    <source>
        <dbReference type="Proteomes" id="UP000187891"/>
    </source>
</evidence>
<dbReference type="CDD" id="cd01878">
    <property type="entry name" value="HflX"/>
    <property type="match status" value="1"/>
</dbReference>
<evidence type="ECO:0000256" key="5">
    <source>
        <dbReference type="ARBA" id="ARBA00023134"/>
    </source>
</evidence>
<reference evidence="12" key="1">
    <citation type="submission" date="2016-10" db="EMBL/GenBank/DDBJ databases">
        <authorList>
            <person name="Wibberg D."/>
        </authorList>
    </citation>
    <scope>NUCLEOTIDE SEQUENCE [LARGE SCALE GENOMIC DNA]</scope>
</reference>
<evidence type="ECO:0000256" key="6">
    <source>
        <dbReference type="HAMAP-Rule" id="MF_00900"/>
    </source>
</evidence>
<evidence type="ECO:0000256" key="4">
    <source>
        <dbReference type="ARBA" id="ARBA00022842"/>
    </source>
</evidence>
<keyword evidence="9" id="KW-0175">Coiled coil</keyword>
<keyword evidence="2 8" id="KW-0479">Metal-binding</keyword>
<organism evidence="11 12">
    <name type="scientific">Agrobacterium rosae</name>
    <dbReference type="NCBI Taxonomy" id="1972867"/>
    <lineage>
        <taxon>Bacteria</taxon>
        <taxon>Pseudomonadati</taxon>
        <taxon>Pseudomonadota</taxon>
        <taxon>Alphaproteobacteria</taxon>
        <taxon>Hyphomicrobiales</taxon>
        <taxon>Rhizobiaceae</taxon>
        <taxon>Rhizobium/Agrobacterium group</taxon>
        <taxon>Agrobacterium</taxon>
    </lineage>
</organism>
<keyword evidence="5 6" id="KW-0342">GTP-binding</keyword>
<dbReference type="Pfam" id="PF19275">
    <property type="entry name" value="HflX_C"/>
    <property type="match status" value="1"/>
</dbReference>
<comment type="subunit">
    <text evidence="6">Monomer. Associates with the 50S ribosomal subunit.</text>
</comment>
<comment type="subcellular location">
    <subcellularLocation>
        <location evidence="6">Cytoplasm</location>
    </subcellularLocation>
    <text evidence="6">May associate with membranes.</text>
</comment>
<dbReference type="PROSITE" id="PS51705">
    <property type="entry name" value="G_HFLX"/>
    <property type="match status" value="1"/>
</dbReference>
<dbReference type="Proteomes" id="UP000187891">
    <property type="component" value="Unassembled WGS sequence"/>
</dbReference>
<dbReference type="InterPro" id="IPR016496">
    <property type="entry name" value="GTPase_HflX"/>
</dbReference>
<protein>
    <recommendedName>
        <fullName evidence="6">GTPase HflX</fullName>
    </recommendedName>
    <alternativeName>
        <fullName evidence="6">GTP-binding protein HflX</fullName>
    </alternativeName>
</protein>
<dbReference type="PIRSF" id="PIRSF006809">
    <property type="entry name" value="GTP-binding_hflX_prd"/>
    <property type="match status" value="1"/>
</dbReference>
<dbReference type="NCBIfam" id="TIGR03156">
    <property type="entry name" value="GTP_HflX"/>
    <property type="match status" value="1"/>
</dbReference>
<dbReference type="InterPro" id="IPR025121">
    <property type="entry name" value="GTPase_HflX_N"/>
</dbReference>
<evidence type="ECO:0000256" key="7">
    <source>
        <dbReference type="PIRSR" id="PIRSR006809-1"/>
    </source>
</evidence>
<feature type="binding site" evidence="7">
    <location>
        <begin position="366"/>
        <end position="369"/>
    </location>
    <ligand>
        <name>GTP</name>
        <dbReference type="ChEBI" id="CHEBI:37565"/>
    </ligand>
</feature>
<evidence type="ECO:0000259" key="10">
    <source>
        <dbReference type="PROSITE" id="PS51705"/>
    </source>
</evidence>
<dbReference type="PANTHER" id="PTHR10229">
    <property type="entry name" value="GTP-BINDING PROTEIN HFLX"/>
    <property type="match status" value="1"/>
</dbReference>
<dbReference type="Pfam" id="PF16360">
    <property type="entry name" value="GTP-bdg_M"/>
    <property type="match status" value="1"/>
</dbReference>
<dbReference type="AlphaFoldDB" id="A0A1R3TTI2"/>
<dbReference type="Gene3D" id="3.40.50.300">
    <property type="entry name" value="P-loop containing nucleotide triphosphate hydrolases"/>
    <property type="match status" value="1"/>
</dbReference>
<dbReference type="STRING" id="1907666.DSM25559_3211"/>
<accession>A0A1R3TTI2</accession>
<feature type="binding site" evidence="7">
    <location>
        <begin position="249"/>
        <end position="256"/>
    </location>
    <ligand>
        <name>GTP</name>
        <dbReference type="ChEBI" id="CHEBI:37565"/>
    </ligand>
</feature>
<dbReference type="GO" id="GO:0005737">
    <property type="term" value="C:cytoplasm"/>
    <property type="evidence" value="ECO:0007669"/>
    <property type="project" value="UniProtKB-SubCell"/>
</dbReference>
<keyword evidence="4 8" id="KW-0460">Magnesium</keyword>
<dbReference type="SUPFAM" id="SSF52540">
    <property type="entry name" value="P-loop containing nucleoside triphosphate hydrolases"/>
    <property type="match status" value="1"/>
</dbReference>
<dbReference type="GO" id="GO:0005525">
    <property type="term" value="F:GTP binding"/>
    <property type="evidence" value="ECO:0007669"/>
    <property type="project" value="UniProtKB-UniRule"/>
</dbReference>
<dbReference type="InterPro" id="IPR042108">
    <property type="entry name" value="GTPase_HflX_N_sf"/>
</dbReference>
<dbReference type="PRINTS" id="PR00326">
    <property type="entry name" value="GTP1OBG"/>
</dbReference>
<dbReference type="GO" id="GO:0003924">
    <property type="term" value="F:GTPase activity"/>
    <property type="evidence" value="ECO:0007669"/>
    <property type="project" value="UniProtKB-UniRule"/>
</dbReference>
<keyword evidence="1 6" id="KW-0963">Cytoplasm</keyword>
<dbReference type="InterPro" id="IPR045498">
    <property type="entry name" value="HflX_C"/>
</dbReference>
<dbReference type="GO" id="GO:0043022">
    <property type="term" value="F:ribosome binding"/>
    <property type="evidence" value="ECO:0007669"/>
    <property type="project" value="TreeGrafter"/>
</dbReference>
<dbReference type="HAMAP" id="MF_00900">
    <property type="entry name" value="GTPase_HflX"/>
    <property type="match status" value="1"/>
</dbReference>
<sequence>MRHEIFWRFQLTLERCGHISTRDTSNESIIPEQEKHRDDMRAVVIIPVLKQGRPPKDASATTPLRSMEAKLEEAKGLALAIDLHISGGLIVPVNQPRPATLFGSGKIEEIKHLLEETNSGLVIIDHPLTPVQQRNLEKEWNAKVIDRTGLILEIFGRRASTKEGTLQVDLAHLNYQKGRLVRSWTHLERQRGGAGFMGGPGETQIEADRRLLQDRIVKLEKELEQVVRTRQLHRAKRRKVPHPIVALVGYTNAGKSTLFNRITGAGVLAEDMLFATLDPTLRRMKLPHGRTVILSDTVGFISDLPTHLVAAFRATLEEVLEADLILHVRDMSDPDNSAQSADVMRILNDLGIDEKVADERLIVVWNKVDRLDLEAHDAILHNAEGRANVRAVSAITGEGVDVLMDEISRRLSGVLMETTVVLTVEQLPFLSWVYNNAIVDGREDNEDGSVTLDVRLSEAQALELERRLGKVQKSEVEDWEE</sequence>
<feature type="binding site" evidence="8">
    <location>
        <position position="256"/>
    </location>
    <ligand>
        <name>Mg(2+)</name>
        <dbReference type="ChEBI" id="CHEBI:18420"/>
    </ligand>
</feature>
<dbReference type="EMBL" id="FMUE01000007">
    <property type="protein sequence ID" value="SCX28469.1"/>
    <property type="molecule type" value="Genomic_DNA"/>
</dbReference>
<proteinExistence type="inferred from homology"/>
<evidence type="ECO:0000256" key="1">
    <source>
        <dbReference type="ARBA" id="ARBA00022490"/>
    </source>
</evidence>
<name>A0A1R3TTI2_9HYPH</name>
<dbReference type="InterPro" id="IPR030394">
    <property type="entry name" value="G_HFLX_dom"/>
</dbReference>
<evidence type="ECO:0000256" key="3">
    <source>
        <dbReference type="ARBA" id="ARBA00022741"/>
    </source>
</evidence>
<feature type="binding site" evidence="7">
    <location>
        <begin position="296"/>
        <end position="299"/>
    </location>
    <ligand>
        <name>GTP</name>
        <dbReference type="ChEBI" id="CHEBI:37565"/>
    </ligand>
</feature>
<comment type="similarity">
    <text evidence="6">Belongs to the TRAFAC class OBG-HflX-like GTPase superfamily. HflX GTPase family.</text>
</comment>
<evidence type="ECO:0000256" key="8">
    <source>
        <dbReference type="PIRSR" id="PIRSR006809-2"/>
    </source>
</evidence>
<evidence type="ECO:0000313" key="11">
    <source>
        <dbReference type="EMBL" id="SCX28469.1"/>
    </source>
</evidence>
<feature type="domain" description="Hflx-type G" evidence="10">
    <location>
        <begin position="243"/>
        <end position="415"/>
    </location>
</feature>
<dbReference type="InterPro" id="IPR027417">
    <property type="entry name" value="P-loop_NTPase"/>
</dbReference>
<dbReference type="GO" id="GO:0046872">
    <property type="term" value="F:metal ion binding"/>
    <property type="evidence" value="ECO:0007669"/>
    <property type="project" value="UniProtKB-KW"/>
</dbReference>
<dbReference type="Pfam" id="PF13167">
    <property type="entry name" value="GTP-bdg_N"/>
    <property type="match status" value="1"/>
</dbReference>
<gene>
    <name evidence="6 11" type="primary">hflX</name>
    <name evidence="11" type="ORF">DSM25559_3211</name>
</gene>
<keyword evidence="3 6" id="KW-0547">Nucleotide-binding</keyword>
<evidence type="ECO:0000256" key="2">
    <source>
        <dbReference type="ARBA" id="ARBA00022723"/>
    </source>
</evidence>
<evidence type="ECO:0000256" key="9">
    <source>
        <dbReference type="SAM" id="Coils"/>
    </source>
</evidence>
<dbReference type="RefSeq" id="WP_181951733.1">
    <property type="nucleotide sequence ID" value="NZ_FMUE01000007.1"/>
</dbReference>
<feature type="coiled-coil region" evidence="9">
    <location>
        <begin position="202"/>
        <end position="236"/>
    </location>
</feature>
<dbReference type="Gene3D" id="3.40.50.11060">
    <property type="entry name" value="GTPase HflX, N-terminal domain"/>
    <property type="match status" value="1"/>
</dbReference>
<comment type="function">
    <text evidence="6">GTPase that associates with the 50S ribosomal subunit and may have a role during protein synthesis or ribosome biogenesis.</text>
</comment>
<dbReference type="InterPro" id="IPR006073">
    <property type="entry name" value="GTP-bd"/>
</dbReference>
<dbReference type="PANTHER" id="PTHR10229:SF0">
    <property type="entry name" value="GTP-BINDING PROTEIN 6-RELATED"/>
    <property type="match status" value="1"/>
</dbReference>
<dbReference type="Pfam" id="PF01926">
    <property type="entry name" value="MMR_HSR1"/>
    <property type="match status" value="1"/>
</dbReference>
<dbReference type="FunFam" id="3.40.50.11060:FF:000001">
    <property type="entry name" value="GTPase HflX"/>
    <property type="match status" value="1"/>
</dbReference>